<gene>
    <name evidence="2" type="ORF">QR680_006025</name>
</gene>
<dbReference type="EMBL" id="JAUCMV010000003">
    <property type="protein sequence ID" value="KAK0412079.1"/>
    <property type="molecule type" value="Genomic_DNA"/>
</dbReference>
<sequence length="268" mass="29871">MSPARYKLSDLEIRLASDSISVVYLERCIPSFPPRNSQPQLESDLTFTEFFLSDGAVSFSPLIFYLTTDCLMATPPLLLLLFALSVALSSPVLKPSSIVVQIAGDNQGNFHLGGHDRTNFELVEQFQPLARAYSHSTHKKIKYVYKPYIPPKPSSISPVTVPVPVLESPVIESTTSASVTSPMAQPAENSEKKDGEAKSQWQSWTSWTPCRGGERKRVRGCLKLSEDDCEGSSVEKQKCYLSHHQSPIKFARNPWTIEREISRAEPEP</sequence>
<name>A0AA39HVD7_9BILA</name>
<keyword evidence="3" id="KW-1185">Reference proteome</keyword>
<organism evidence="2 3">
    <name type="scientific">Steinernema hermaphroditum</name>
    <dbReference type="NCBI Taxonomy" id="289476"/>
    <lineage>
        <taxon>Eukaryota</taxon>
        <taxon>Metazoa</taxon>
        <taxon>Ecdysozoa</taxon>
        <taxon>Nematoda</taxon>
        <taxon>Chromadorea</taxon>
        <taxon>Rhabditida</taxon>
        <taxon>Tylenchina</taxon>
        <taxon>Panagrolaimomorpha</taxon>
        <taxon>Strongyloidoidea</taxon>
        <taxon>Steinernematidae</taxon>
        <taxon>Steinernema</taxon>
    </lineage>
</organism>
<comment type="caution">
    <text evidence="2">The sequence shown here is derived from an EMBL/GenBank/DDBJ whole genome shotgun (WGS) entry which is preliminary data.</text>
</comment>
<protein>
    <submittedName>
        <fullName evidence="2">Uncharacterized protein</fullName>
    </submittedName>
</protein>
<feature type="region of interest" description="Disordered" evidence="1">
    <location>
        <begin position="174"/>
        <end position="204"/>
    </location>
</feature>
<dbReference type="AlphaFoldDB" id="A0AA39HVD7"/>
<dbReference type="InterPro" id="IPR036383">
    <property type="entry name" value="TSP1_rpt_sf"/>
</dbReference>
<evidence type="ECO:0000313" key="2">
    <source>
        <dbReference type="EMBL" id="KAK0412079.1"/>
    </source>
</evidence>
<dbReference type="PROSITE" id="PS50092">
    <property type="entry name" value="TSP1"/>
    <property type="match status" value="1"/>
</dbReference>
<reference evidence="2" key="1">
    <citation type="submission" date="2023-06" db="EMBL/GenBank/DDBJ databases">
        <title>Genomic analysis of the entomopathogenic nematode Steinernema hermaphroditum.</title>
        <authorList>
            <person name="Schwarz E.M."/>
            <person name="Heppert J.K."/>
            <person name="Baniya A."/>
            <person name="Schwartz H.T."/>
            <person name="Tan C.-H."/>
            <person name="Antoshechkin I."/>
            <person name="Sternberg P.W."/>
            <person name="Goodrich-Blair H."/>
            <person name="Dillman A.R."/>
        </authorList>
    </citation>
    <scope>NUCLEOTIDE SEQUENCE</scope>
    <source>
        <strain evidence="2">PS9179</strain>
        <tissue evidence="2">Whole animal</tissue>
    </source>
</reference>
<evidence type="ECO:0000256" key="1">
    <source>
        <dbReference type="SAM" id="MobiDB-lite"/>
    </source>
</evidence>
<dbReference type="SUPFAM" id="SSF82895">
    <property type="entry name" value="TSP-1 type 1 repeat"/>
    <property type="match status" value="1"/>
</dbReference>
<evidence type="ECO:0000313" key="3">
    <source>
        <dbReference type="Proteomes" id="UP001175271"/>
    </source>
</evidence>
<feature type="compositionally biased region" description="Polar residues" evidence="1">
    <location>
        <begin position="174"/>
        <end position="183"/>
    </location>
</feature>
<proteinExistence type="predicted"/>
<dbReference type="InterPro" id="IPR000884">
    <property type="entry name" value="TSP1_rpt"/>
</dbReference>
<dbReference type="Proteomes" id="UP001175271">
    <property type="component" value="Unassembled WGS sequence"/>
</dbReference>
<accession>A0AA39HVD7</accession>